<evidence type="ECO:0000256" key="4">
    <source>
        <dbReference type="ARBA" id="ARBA00049598"/>
    </source>
</evidence>
<dbReference type="CDD" id="cd23023">
    <property type="entry name" value="zf-HIT_BCD1"/>
    <property type="match status" value="1"/>
</dbReference>
<evidence type="ECO:0000256" key="7">
    <source>
        <dbReference type="SAM" id="MobiDB-lite"/>
    </source>
</evidence>
<comment type="caution">
    <text evidence="9">The sequence shown here is derived from an EMBL/GenBank/DDBJ whole genome shotgun (WGS) entry which is preliminary data.</text>
</comment>
<dbReference type="InterPro" id="IPR051639">
    <property type="entry name" value="BCD1"/>
</dbReference>
<evidence type="ECO:0000256" key="1">
    <source>
        <dbReference type="ARBA" id="ARBA00022723"/>
    </source>
</evidence>
<dbReference type="RefSeq" id="XP_066654323.1">
    <property type="nucleotide sequence ID" value="XM_066795875.1"/>
</dbReference>
<feature type="region of interest" description="Disordered" evidence="7">
    <location>
        <begin position="156"/>
        <end position="231"/>
    </location>
</feature>
<evidence type="ECO:0000256" key="6">
    <source>
        <dbReference type="PROSITE-ProRule" id="PRU00453"/>
    </source>
</evidence>
<dbReference type="Proteomes" id="UP001360953">
    <property type="component" value="Unassembled WGS sequence"/>
</dbReference>
<dbReference type="Gene3D" id="3.30.60.190">
    <property type="match status" value="1"/>
</dbReference>
<evidence type="ECO:0000256" key="3">
    <source>
        <dbReference type="ARBA" id="ARBA00022833"/>
    </source>
</evidence>
<feature type="compositionally biased region" description="Basic residues" evidence="7">
    <location>
        <begin position="166"/>
        <end position="176"/>
    </location>
</feature>
<keyword evidence="3" id="KW-0862">Zinc</keyword>
<reference evidence="9 10" key="1">
    <citation type="submission" date="2024-04" db="EMBL/GenBank/DDBJ databases">
        <title>Phyllosticta paracitricarpa is synonymous to the EU quarantine fungus P. citricarpa based on phylogenomic analyses.</title>
        <authorList>
            <consortium name="Lawrence Berkeley National Laboratory"/>
            <person name="Van ingen-buijs V.A."/>
            <person name="Van westerhoven A.C."/>
            <person name="Haridas S."/>
            <person name="Skiadas P."/>
            <person name="Martin F."/>
            <person name="Groenewald J.Z."/>
            <person name="Crous P.W."/>
            <person name="Seidl M.F."/>
        </authorList>
    </citation>
    <scope>NUCLEOTIDE SEQUENCE [LARGE SCALE GENOMIC DNA]</scope>
    <source>
        <strain evidence="9 10">CPC 17464</strain>
    </source>
</reference>
<dbReference type="SUPFAM" id="SSF144232">
    <property type="entry name" value="HIT/MYND zinc finger-like"/>
    <property type="match status" value="1"/>
</dbReference>
<evidence type="ECO:0000313" key="9">
    <source>
        <dbReference type="EMBL" id="KAK7535907.1"/>
    </source>
</evidence>
<protein>
    <recommendedName>
        <fullName evidence="8">HIT-type domain-containing protein</fullName>
    </recommendedName>
</protein>
<gene>
    <name evidence="9" type="ORF">J3D65DRAFT_393877</name>
</gene>
<dbReference type="Pfam" id="PF04438">
    <property type="entry name" value="zf-HIT"/>
    <property type="match status" value="1"/>
</dbReference>
<feature type="region of interest" description="Disordered" evidence="7">
    <location>
        <begin position="322"/>
        <end position="343"/>
    </location>
</feature>
<sequence>MPEEPLLTDLCRICNRNPPKYRCPRDDVRTCSLPCVQRHRQWAQCNGKRDPAAYVKKSQLLTPAGVDRDYNFLTSLERSMQRADENAQRIGLDQRPRNPQKLLHYLAENRIVVDRAPVGMSRQTTNRTRSVKGHRVIWTVEWLHPDGSRDLCDTNADDPLALSYRPRAKSHGKKRRLSDLDKTPSLPGKLAKPNPEAPNQLGDLSATHHAADDARQTTGSAEGPEPRHQEMNPVDACSFYLLKPYIPASQPRVLIPLSPESTLTEALRDQVVIEFPTIKVLPQSDAPLPQGFILEDEFYRQSKKEALELDQLLGPDGQIMSEANVGRPGQDHRDNTDHDDLDNKKLLEALKQDFGAHT</sequence>
<dbReference type="PROSITE" id="PS51083">
    <property type="entry name" value="ZF_HIT"/>
    <property type="match status" value="1"/>
</dbReference>
<keyword evidence="2 6" id="KW-0863">Zinc-finger</keyword>
<organism evidence="9 10">
    <name type="scientific">Phyllosticta citribraziliensis</name>
    <dbReference type="NCBI Taxonomy" id="989973"/>
    <lineage>
        <taxon>Eukaryota</taxon>
        <taxon>Fungi</taxon>
        <taxon>Dikarya</taxon>
        <taxon>Ascomycota</taxon>
        <taxon>Pezizomycotina</taxon>
        <taxon>Dothideomycetes</taxon>
        <taxon>Dothideomycetes incertae sedis</taxon>
        <taxon>Botryosphaeriales</taxon>
        <taxon>Phyllostictaceae</taxon>
        <taxon>Phyllosticta</taxon>
    </lineage>
</organism>
<comment type="similarity">
    <text evidence="5">Belongs to the BCD1 family.</text>
</comment>
<evidence type="ECO:0000256" key="2">
    <source>
        <dbReference type="ARBA" id="ARBA00022771"/>
    </source>
</evidence>
<dbReference type="PANTHER" id="PTHR13483:SF11">
    <property type="entry name" value="ZINC FINGER HIT DOMAIN-CONTAINING PROTEIN 3"/>
    <property type="match status" value="1"/>
</dbReference>
<dbReference type="Pfam" id="PF25790">
    <property type="entry name" value="BCD1"/>
    <property type="match status" value="1"/>
</dbReference>
<dbReference type="GeneID" id="92028781"/>
<evidence type="ECO:0000313" key="10">
    <source>
        <dbReference type="Proteomes" id="UP001360953"/>
    </source>
</evidence>
<accession>A0ABR1LQ51</accession>
<name>A0ABR1LQ51_9PEZI</name>
<comment type="function">
    <text evidence="4">Required for box C/D snoRNAs accumulation involved in snoRNA processing, snoRNA transport to the nucleolus and ribosome biogenesis.</text>
</comment>
<feature type="compositionally biased region" description="Basic and acidic residues" evidence="7">
    <location>
        <begin position="329"/>
        <end position="343"/>
    </location>
</feature>
<keyword evidence="10" id="KW-1185">Reference proteome</keyword>
<dbReference type="EMBL" id="JBBPEH010000007">
    <property type="protein sequence ID" value="KAK7535907.1"/>
    <property type="molecule type" value="Genomic_DNA"/>
</dbReference>
<feature type="domain" description="HIT-type" evidence="8">
    <location>
        <begin position="11"/>
        <end position="45"/>
    </location>
</feature>
<dbReference type="PANTHER" id="PTHR13483">
    <property type="entry name" value="BOX C_D SNORNA PROTEIN 1-RELATED"/>
    <property type="match status" value="1"/>
</dbReference>
<dbReference type="InterPro" id="IPR007529">
    <property type="entry name" value="Znf_HIT"/>
</dbReference>
<dbReference type="InterPro" id="IPR057721">
    <property type="entry name" value="BCD1_alpha/beta"/>
</dbReference>
<keyword evidence="1" id="KW-0479">Metal-binding</keyword>
<evidence type="ECO:0000259" key="8">
    <source>
        <dbReference type="PROSITE" id="PS51083"/>
    </source>
</evidence>
<proteinExistence type="inferred from homology"/>
<evidence type="ECO:0000256" key="5">
    <source>
        <dbReference type="ARBA" id="ARBA00049654"/>
    </source>
</evidence>